<proteinExistence type="predicted"/>
<dbReference type="InterPro" id="IPR022412">
    <property type="entry name" value="Quinolinate_PRibosylTrfase_N"/>
</dbReference>
<dbReference type="AlphaFoldDB" id="A0A2J6N8Y6"/>
<dbReference type="SUPFAM" id="SSF51690">
    <property type="entry name" value="Nicotinate/Quinolinate PRTase C-terminal domain-like"/>
    <property type="match status" value="1"/>
</dbReference>
<dbReference type="EMBL" id="JADEZV010000001">
    <property type="protein sequence ID" value="MBE9390528.1"/>
    <property type="molecule type" value="Genomic_DNA"/>
</dbReference>
<evidence type="ECO:0000313" key="13">
    <source>
        <dbReference type="Proteomes" id="UP000237153"/>
    </source>
</evidence>
<evidence type="ECO:0000256" key="7">
    <source>
        <dbReference type="ARBA" id="ARBA00048668"/>
    </source>
</evidence>
<evidence type="ECO:0000313" key="12">
    <source>
        <dbReference type="EMBL" id="PMB75844.1"/>
    </source>
</evidence>
<dbReference type="InterPro" id="IPR037128">
    <property type="entry name" value="Quinolinate_PRibosylTase_N_sf"/>
</dbReference>
<dbReference type="Proteomes" id="UP000886076">
    <property type="component" value="Unassembled WGS sequence"/>
</dbReference>
<dbReference type="InterPro" id="IPR013785">
    <property type="entry name" value="Aldolase_TIM"/>
</dbReference>
<dbReference type="CDD" id="cd01571">
    <property type="entry name" value="NAPRTase_B"/>
    <property type="match status" value="1"/>
</dbReference>
<dbReference type="InterPro" id="IPR053190">
    <property type="entry name" value="NAPRTase-like"/>
</dbReference>
<dbReference type="Proteomes" id="UP000652307">
    <property type="component" value="Unassembled WGS sequence"/>
</dbReference>
<keyword evidence="3" id="KW-0597">Phosphoprotein</keyword>
<evidence type="ECO:0000313" key="10">
    <source>
        <dbReference type="EMBL" id="HEW64265.1"/>
    </source>
</evidence>
<protein>
    <recommendedName>
        <fullName evidence="2">nicotinate phosphoribosyltransferase</fullName>
        <ecNumber evidence="2">6.3.4.21</ecNumber>
    </recommendedName>
</protein>
<feature type="domain" description="Quinolinate phosphoribosyl transferase C-terminal" evidence="8">
    <location>
        <begin position="117"/>
        <end position="305"/>
    </location>
</feature>
<organism evidence="12 13">
    <name type="scientific">Fervidicoccus fontis</name>
    <dbReference type="NCBI Taxonomy" id="683846"/>
    <lineage>
        <taxon>Archaea</taxon>
        <taxon>Thermoproteota</taxon>
        <taxon>Thermoprotei</taxon>
        <taxon>Fervidicoccales</taxon>
        <taxon>Fervidicoccaceae</taxon>
        <taxon>Fervidicoccus</taxon>
    </lineage>
</organism>
<dbReference type="InterPro" id="IPR035809">
    <property type="entry name" value="NAPRTase_arc-type"/>
</dbReference>
<reference evidence="12 13" key="1">
    <citation type="submission" date="2018-01" db="EMBL/GenBank/DDBJ databases">
        <title>Metagenomic assembled genomes from two thermal pools in the Uzon Caldera, Kamchatka, Russia.</title>
        <authorList>
            <person name="Wilkins L."/>
            <person name="Ettinger C."/>
        </authorList>
    </citation>
    <scope>NUCLEOTIDE SEQUENCE [LARGE SCALE GENOMIC DNA]</scope>
    <source>
        <strain evidence="12">ZAV-06</strain>
    </source>
</reference>
<dbReference type="UniPathway" id="UPA00253">
    <property type="reaction ID" value="UER00457"/>
</dbReference>
<keyword evidence="12" id="KW-0328">Glycosyltransferase</keyword>
<evidence type="ECO:0000256" key="4">
    <source>
        <dbReference type="ARBA" id="ARBA00022598"/>
    </source>
</evidence>
<dbReference type="SUPFAM" id="SSF54675">
    <property type="entry name" value="Nicotinate/Quinolinate PRTase N-terminal domain-like"/>
    <property type="match status" value="1"/>
</dbReference>
<evidence type="ECO:0000256" key="3">
    <source>
        <dbReference type="ARBA" id="ARBA00022553"/>
    </source>
</evidence>
<evidence type="ECO:0000256" key="1">
    <source>
        <dbReference type="ARBA" id="ARBA00004952"/>
    </source>
</evidence>
<evidence type="ECO:0000259" key="8">
    <source>
        <dbReference type="Pfam" id="PF01729"/>
    </source>
</evidence>
<dbReference type="Gene3D" id="3.20.20.70">
    <property type="entry name" value="Aldolase class I"/>
    <property type="match status" value="1"/>
</dbReference>
<dbReference type="GO" id="GO:0004516">
    <property type="term" value="F:nicotinate phosphoribosyltransferase activity"/>
    <property type="evidence" value="ECO:0007669"/>
    <property type="project" value="UniProtKB-EC"/>
</dbReference>
<evidence type="ECO:0000313" key="11">
    <source>
        <dbReference type="EMBL" id="MBE9390528.1"/>
    </source>
</evidence>
<dbReference type="PANTHER" id="PTHR43202:SF1">
    <property type="entry name" value="NICOTINATE PHOSPHORIBOSYLTRANSFERASE"/>
    <property type="match status" value="1"/>
</dbReference>
<dbReference type="EMBL" id="DSFH01000056">
    <property type="protein sequence ID" value="HEW64265.1"/>
    <property type="molecule type" value="Genomic_DNA"/>
</dbReference>
<reference evidence="11" key="3">
    <citation type="submission" date="2020-10" db="EMBL/GenBank/DDBJ databases">
        <title>Fervidococcus fontis strain 3639Fd - the first crenarchaeon capable of growth on lipids.</title>
        <authorList>
            <person name="Kochetkova T.V."/>
            <person name="Elcheninov A.G."/>
            <person name="Toschakov S.V."/>
            <person name="Kublanov I.V."/>
        </authorList>
    </citation>
    <scope>NUCLEOTIDE SEQUENCE</scope>
    <source>
        <strain evidence="11">3639Fd</strain>
    </source>
</reference>
<accession>A0A2J6N8Y6</accession>
<dbReference type="GO" id="GO:0009435">
    <property type="term" value="P:NAD+ biosynthetic process"/>
    <property type="evidence" value="ECO:0007669"/>
    <property type="project" value="UniProtKB-UniPathway"/>
</dbReference>
<dbReference type="Pfam" id="PF02749">
    <property type="entry name" value="QRPTase_N"/>
    <property type="match status" value="1"/>
</dbReference>
<comment type="caution">
    <text evidence="12">The sequence shown here is derived from an EMBL/GenBank/DDBJ whole genome shotgun (WGS) entry which is preliminary data.</text>
</comment>
<sequence>MRRKFYIATDEEILNGEATDVYFTRVEKILESAGLKDKKVRAEFHTYGLPKDYSWAIFAGLEEALNVLENHKVDVYALPEGILFREREPVMLIEGEYYDFALYESIILGILRHYTSIATKTARIKYAAGNKQVLFFGLRSLHPALAPLADRAALIGGADSVSGVLSKKYLGVEPSGTMPHSLMIIVGDQAKAWKLFDENIDESVPRIILVDTFWDERIETELAMKTLGKKLYGVRLDTPSSRRGNFRKIIEEVRWALDLNGFKNVKIIASGGLNEEDINELKDIVDAFGVGTSIAFPPSVDISMDIVEVYENGEWIPRTKRGKLPGAKKIYRCPGFKDQILPWNKSPEKCEDGSEPKLLLKKYIENGKLIEPLPDLKEIRKLVLSQLNELANITF</sequence>
<reference evidence="10" key="2">
    <citation type="journal article" date="2020" name="mSystems">
        <title>Genome- and Community-Level Interaction Insights into Carbon Utilization and Element Cycling Functions of Hydrothermarchaeota in Hydrothermal Sediment.</title>
        <authorList>
            <person name="Zhou Z."/>
            <person name="Liu Y."/>
            <person name="Xu W."/>
            <person name="Pan J."/>
            <person name="Luo Z.H."/>
            <person name="Li M."/>
        </authorList>
    </citation>
    <scope>NUCLEOTIDE SEQUENCE [LARGE SCALE GENOMIC DNA]</scope>
    <source>
        <strain evidence="10">SpSt-1261</strain>
    </source>
</reference>
<dbReference type="NCBIfam" id="NF006415">
    <property type="entry name" value="PRK08662.1"/>
    <property type="match status" value="1"/>
</dbReference>
<comment type="catalytic activity">
    <reaction evidence="7">
        <text>5-phospho-alpha-D-ribose 1-diphosphate + nicotinate + ATP + H2O = nicotinate beta-D-ribonucleotide + ADP + phosphate + diphosphate</text>
        <dbReference type="Rhea" id="RHEA:36163"/>
        <dbReference type="ChEBI" id="CHEBI:15377"/>
        <dbReference type="ChEBI" id="CHEBI:30616"/>
        <dbReference type="ChEBI" id="CHEBI:32544"/>
        <dbReference type="ChEBI" id="CHEBI:33019"/>
        <dbReference type="ChEBI" id="CHEBI:43474"/>
        <dbReference type="ChEBI" id="CHEBI:57502"/>
        <dbReference type="ChEBI" id="CHEBI:58017"/>
        <dbReference type="ChEBI" id="CHEBI:456216"/>
        <dbReference type="EC" id="6.3.4.21"/>
    </reaction>
</comment>
<dbReference type="EC" id="6.3.4.21" evidence="2"/>
<dbReference type="Pfam" id="PF01729">
    <property type="entry name" value="QRPTase_C"/>
    <property type="match status" value="1"/>
</dbReference>
<evidence type="ECO:0000256" key="6">
    <source>
        <dbReference type="ARBA" id="ARBA00022679"/>
    </source>
</evidence>
<gene>
    <name evidence="12" type="ORF">C0188_01300</name>
    <name evidence="10" type="ORF">ENO39_04335</name>
    <name evidence="11" type="ORF">IOK49_00285</name>
</gene>
<dbReference type="InterPro" id="IPR007229">
    <property type="entry name" value="Nic_PRibTrfase-Fam"/>
</dbReference>
<dbReference type="Gene3D" id="3.90.1170.20">
    <property type="entry name" value="Quinolinate phosphoribosyl transferase, N-terminal domain"/>
    <property type="match status" value="1"/>
</dbReference>
<evidence type="ECO:0000259" key="9">
    <source>
        <dbReference type="Pfam" id="PF02749"/>
    </source>
</evidence>
<dbReference type="PIRSF" id="PIRSF000484">
    <property type="entry name" value="NAPRT"/>
    <property type="match status" value="1"/>
</dbReference>
<comment type="pathway">
    <text evidence="1">Cofactor biosynthesis; NAD(+) biosynthesis; nicotinate D-ribonucleotide from nicotinate: step 1/1.</text>
</comment>
<dbReference type="PANTHER" id="PTHR43202">
    <property type="entry name" value="NICOTINATE-NUCLEOTIDE PYROPHOSPHORYLASE"/>
    <property type="match status" value="1"/>
</dbReference>
<keyword evidence="6 12" id="KW-0808">Transferase</keyword>
<dbReference type="EMBL" id="PNIM01000005">
    <property type="protein sequence ID" value="PMB75844.1"/>
    <property type="molecule type" value="Genomic_DNA"/>
</dbReference>
<dbReference type="Proteomes" id="UP000237153">
    <property type="component" value="Unassembled WGS sequence"/>
</dbReference>
<dbReference type="InterPro" id="IPR036068">
    <property type="entry name" value="Nicotinate_pribotase-like_C"/>
</dbReference>
<feature type="domain" description="Quinolinate phosphoribosyl transferase N-terminal" evidence="9">
    <location>
        <begin position="20"/>
        <end position="114"/>
    </location>
</feature>
<keyword evidence="4 12" id="KW-0436">Ligase</keyword>
<dbReference type="InterPro" id="IPR002638">
    <property type="entry name" value="Quinolinate_PRibosylTrfase_C"/>
</dbReference>
<dbReference type="GO" id="GO:0004514">
    <property type="term" value="F:nicotinate-nucleotide diphosphorylase (carboxylating) activity"/>
    <property type="evidence" value="ECO:0007669"/>
    <property type="project" value="InterPro"/>
</dbReference>
<evidence type="ECO:0000256" key="5">
    <source>
        <dbReference type="ARBA" id="ARBA00022642"/>
    </source>
</evidence>
<evidence type="ECO:0000256" key="2">
    <source>
        <dbReference type="ARBA" id="ARBA00013236"/>
    </source>
</evidence>
<name>A0A2J6N8Y6_9CREN</name>
<keyword evidence="5" id="KW-0662">Pyridine nucleotide biosynthesis</keyword>